<protein>
    <submittedName>
        <fullName evidence="1">Uncharacterized protein</fullName>
    </submittedName>
</protein>
<name>X1S250_9ZZZZ</name>
<sequence>FSEFKIPMVKLWPQYKERDRKEYIIQRILEITEHFDLGMPFYYQSYKILSRFYESVKNTKDDVIVGLVTSITLLCSQSEGVSVSALCERLGIKMSTIHRQVERRVIERFKVPGFRSLVKSAGLLKKVMTKLGVLDPTFVDVDGESVDYEDSLVDGADIVQVVLGSATQVFNNLNESNNFYLFLKNLNGYLFATIIQNHNNYLNNDRKFANAKSFGKVERYENKKSVRLELWRYYTPTGPPLTC</sequence>
<reference evidence="1" key="1">
    <citation type="journal article" date="2014" name="Front. Microbiol.">
        <title>High frequency of phylogenetically diverse reductive dehalogenase-homologous genes in deep subseafloor sedimentary metagenomes.</title>
        <authorList>
            <person name="Kawai M."/>
            <person name="Futagami T."/>
            <person name="Toyoda A."/>
            <person name="Takaki Y."/>
            <person name="Nishi S."/>
            <person name="Hori S."/>
            <person name="Arai W."/>
            <person name="Tsubouchi T."/>
            <person name="Morono Y."/>
            <person name="Uchiyama I."/>
            <person name="Ito T."/>
            <person name="Fujiyama A."/>
            <person name="Inagaki F."/>
            <person name="Takami H."/>
        </authorList>
    </citation>
    <scope>NUCLEOTIDE SEQUENCE</scope>
    <source>
        <strain evidence="1">Expedition CK06-06</strain>
    </source>
</reference>
<evidence type="ECO:0000313" key="1">
    <source>
        <dbReference type="EMBL" id="GAI87117.1"/>
    </source>
</evidence>
<accession>X1S250</accession>
<dbReference type="AlphaFoldDB" id="X1S250"/>
<gene>
    <name evidence="1" type="ORF">S12H4_20038</name>
</gene>
<feature type="non-terminal residue" evidence="1">
    <location>
        <position position="1"/>
    </location>
</feature>
<proteinExistence type="predicted"/>
<comment type="caution">
    <text evidence="1">The sequence shown here is derived from an EMBL/GenBank/DDBJ whole genome shotgun (WGS) entry which is preliminary data.</text>
</comment>
<organism evidence="1">
    <name type="scientific">marine sediment metagenome</name>
    <dbReference type="NCBI Taxonomy" id="412755"/>
    <lineage>
        <taxon>unclassified sequences</taxon>
        <taxon>metagenomes</taxon>
        <taxon>ecological metagenomes</taxon>
    </lineage>
</organism>
<dbReference type="EMBL" id="BARW01010097">
    <property type="protein sequence ID" value="GAI87117.1"/>
    <property type="molecule type" value="Genomic_DNA"/>
</dbReference>